<dbReference type="PANTHER" id="PTHR43252:SF4">
    <property type="entry name" value="TRANSCRIPTIONAL REGULATORY PROTEIN"/>
    <property type="match status" value="1"/>
</dbReference>
<gene>
    <name evidence="2" type="ORF">ABA31_24750</name>
</gene>
<keyword evidence="3" id="KW-1185">Reference proteome</keyword>
<dbReference type="InterPro" id="IPR005149">
    <property type="entry name" value="Tscrpt_reg_PadR_N"/>
</dbReference>
<dbReference type="Gene3D" id="1.10.10.10">
    <property type="entry name" value="Winged helix-like DNA-binding domain superfamily/Winged helix DNA-binding domain"/>
    <property type="match status" value="1"/>
</dbReference>
<sequence length="176" mass="19044">MAHVILALLLLMPGSLYDLVKRFEASVSLFYSASNGSIKRALDQLLASGQIELADSERQPRGRRVYRVTAAGAEAFHAWATGPISGDLETAMLARVHFLGLLEASERPAVLRGLEARAAAELEGLEAAKGELHGAEVAPEHREVFAWQLATLDYGIGSTRHARDWLRGLIDEADAA</sequence>
<dbReference type="PANTHER" id="PTHR43252">
    <property type="entry name" value="TRANSCRIPTIONAL REGULATOR YQJI"/>
    <property type="match status" value="1"/>
</dbReference>
<proteinExistence type="predicted"/>
<dbReference type="InterPro" id="IPR036388">
    <property type="entry name" value="WH-like_DNA-bd_sf"/>
</dbReference>
<name>A0AA87RDX3_9MICO</name>
<dbReference type="AlphaFoldDB" id="A0AA87RDX3"/>
<dbReference type="SUPFAM" id="SSF46785">
    <property type="entry name" value="Winged helix' DNA-binding domain"/>
    <property type="match status" value="1"/>
</dbReference>
<reference evidence="2 3" key="1">
    <citation type="submission" date="2019-07" db="EMBL/GenBank/DDBJ databases">
        <title>Whole genome shotgun sequence of Agrococcus baldri NBRC 103055.</title>
        <authorList>
            <person name="Hosoyama A."/>
            <person name="Uohara A."/>
            <person name="Ohji S."/>
            <person name="Ichikawa N."/>
        </authorList>
    </citation>
    <scope>NUCLEOTIDE SEQUENCE [LARGE SCALE GENOMIC DNA]</scope>
    <source>
        <strain evidence="2 3">NBRC 103055</strain>
    </source>
</reference>
<evidence type="ECO:0000313" key="3">
    <source>
        <dbReference type="Proteomes" id="UP000321749"/>
    </source>
</evidence>
<accession>A0AA87RDX3</accession>
<comment type="caution">
    <text evidence="2">The sequence shown here is derived from an EMBL/GenBank/DDBJ whole genome shotgun (WGS) entry which is preliminary data.</text>
</comment>
<organism evidence="2 3">
    <name type="scientific">Agrococcus baldri</name>
    <dbReference type="NCBI Taxonomy" id="153730"/>
    <lineage>
        <taxon>Bacteria</taxon>
        <taxon>Bacillati</taxon>
        <taxon>Actinomycetota</taxon>
        <taxon>Actinomycetes</taxon>
        <taxon>Micrococcales</taxon>
        <taxon>Microbacteriaceae</taxon>
        <taxon>Agrococcus</taxon>
    </lineage>
</organism>
<dbReference type="InterPro" id="IPR036390">
    <property type="entry name" value="WH_DNA-bd_sf"/>
</dbReference>
<dbReference type="Proteomes" id="UP000321749">
    <property type="component" value="Unassembled WGS sequence"/>
</dbReference>
<evidence type="ECO:0000313" key="2">
    <source>
        <dbReference type="EMBL" id="GEK81124.1"/>
    </source>
</evidence>
<feature type="domain" description="Transcription regulator PadR N-terminal" evidence="1">
    <location>
        <begin position="5"/>
        <end position="77"/>
    </location>
</feature>
<dbReference type="RefSeq" id="WP_146796109.1">
    <property type="nucleotide sequence ID" value="NZ_BJUU01000020.1"/>
</dbReference>
<protein>
    <recommendedName>
        <fullName evidence="1">Transcription regulator PadR N-terminal domain-containing protein</fullName>
    </recommendedName>
</protein>
<evidence type="ECO:0000259" key="1">
    <source>
        <dbReference type="Pfam" id="PF03551"/>
    </source>
</evidence>
<dbReference type="EMBL" id="BJUU01000020">
    <property type="protein sequence ID" value="GEK81124.1"/>
    <property type="molecule type" value="Genomic_DNA"/>
</dbReference>
<dbReference type="Pfam" id="PF03551">
    <property type="entry name" value="PadR"/>
    <property type="match status" value="1"/>
</dbReference>